<protein>
    <recommendedName>
        <fullName evidence="4 11">Plasma membrane fusion protein PRM1</fullName>
    </recommendedName>
</protein>
<evidence type="ECO:0000256" key="1">
    <source>
        <dbReference type="ARBA" id="ARBA00002512"/>
    </source>
</evidence>
<dbReference type="GO" id="GO:0005886">
    <property type="term" value="C:plasma membrane"/>
    <property type="evidence" value="ECO:0007669"/>
    <property type="project" value="UniProtKB-SubCell"/>
</dbReference>
<keyword evidence="7 11" id="KW-0184">Conjugation</keyword>
<evidence type="ECO:0000256" key="2">
    <source>
        <dbReference type="ARBA" id="ARBA00004651"/>
    </source>
</evidence>
<dbReference type="Proteomes" id="UP000187013">
    <property type="component" value="Unassembled WGS sequence"/>
</dbReference>
<comment type="function">
    <text evidence="1 11">Involved in cell fusion during mating by stabilizing the plasma membrane fusion event.</text>
</comment>
<dbReference type="GO" id="GO:0043332">
    <property type="term" value="C:mating projection tip"/>
    <property type="evidence" value="ECO:0007669"/>
    <property type="project" value="UniProtKB-UniRule"/>
</dbReference>
<evidence type="ECO:0000256" key="6">
    <source>
        <dbReference type="ARBA" id="ARBA00022692"/>
    </source>
</evidence>
<dbReference type="AlphaFoldDB" id="A0A1Q3A468"/>
<keyword evidence="9 11" id="KW-0472">Membrane</keyword>
<dbReference type="InterPro" id="IPR026777">
    <property type="entry name" value="PRM1"/>
</dbReference>
<evidence type="ECO:0000256" key="8">
    <source>
        <dbReference type="ARBA" id="ARBA00022989"/>
    </source>
</evidence>
<keyword evidence="6 11" id="KW-0812">Transmembrane</keyword>
<dbReference type="EMBL" id="BDGX01000023">
    <property type="protein sequence ID" value="GAV50514.1"/>
    <property type="molecule type" value="Genomic_DNA"/>
</dbReference>
<feature type="transmembrane region" description="Helical" evidence="11">
    <location>
        <begin position="425"/>
        <end position="446"/>
    </location>
</feature>
<evidence type="ECO:0000256" key="9">
    <source>
        <dbReference type="ARBA" id="ARBA00023136"/>
    </source>
</evidence>
<evidence type="ECO:0000256" key="11">
    <source>
        <dbReference type="RuleBase" id="RU366035"/>
    </source>
</evidence>
<comment type="similarity">
    <text evidence="3 11">Belongs to the PRM1 family.</text>
</comment>
<keyword evidence="5 11" id="KW-1003">Cell membrane</keyword>
<evidence type="ECO:0000256" key="10">
    <source>
        <dbReference type="ARBA" id="ARBA00023180"/>
    </source>
</evidence>
<dbReference type="PANTHER" id="PTHR31030">
    <property type="entry name" value="PLASMA MEMBRANE FUSION PROTEIN PRM1"/>
    <property type="match status" value="1"/>
</dbReference>
<comment type="caution">
    <text evidence="11">Lacks conserved residue(s) required for the propagation of feature annotation.</text>
</comment>
<organism evidence="12 13">
    <name type="scientific">Zygosaccharomyces rouxii</name>
    <dbReference type="NCBI Taxonomy" id="4956"/>
    <lineage>
        <taxon>Eukaryota</taxon>
        <taxon>Fungi</taxon>
        <taxon>Dikarya</taxon>
        <taxon>Ascomycota</taxon>
        <taxon>Saccharomycotina</taxon>
        <taxon>Saccharomycetes</taxon>
        <taxon>Saccharomycetales</taxon>
        <taxon>Saccharomycetaceae</taxon>
        <taxon>Zygosaccharomyces</taxon>
    </lineage>
</organism>
<evidence type="ECO:0000256" key="3">
    <source>
        <dbReference type="ARBA" id="ARBA00010780"/>
    </source>
</evidence>
<keyword evidence="8 11" id="KW-1133">Transmembrane helix</keyword>
<feature type="transmembrane region" description="Helical" evidence="11">
    <location>
        <begin position="610"/>
        <end position="637"/>
    </location>
</feature>
<accession>A0A1Q3A468</accession>
<evidence type="ECO:0000256" key="5">
    <source>
        <dbReference type="ARBA" id="ARBA00022475"/>
    </source>
</evidence>
<reference evidence="12 13" key="1">
    <citation type="submission" date="2016-08" db="EMBL/GenBank/DDBJ databases">
        <title>Draft genome sequence of allopolyploid Zygosaccharomyces rouxii.</title>
        <authorList>
            <person name="Watanabe J."/>
            <person name="Uehara K."/>
            <person name="Mogi Y."/>
            <person name="Tsukioka Y."/>
        </authorList>
    </citation>
    <scope>NUCLEOTIDE SEQUENCE [LARGE SCALE GENOMIC DNA]</scope>
    <source>
        <strain evidence="12 13">NBRC 110957</strain>
    </source>
</reference>
<comment type="subcellular location">
    <subcellularLocation>
        <location evidence="2 11">Cell membrane</location>
        <topology evidence="2 11">Multi-pass membrane protein</topology>
    </subcellularLocation>
</comment>
<proteinExistence type="inferred from homology"/>
<evidence type="ECO:0000313" key="13">
    <source>
        <dbReference type="Proteomes" id="UP000187013"/>
    </source>
</evidence>
<keyword evidence="10" id="KW-0325">Glycoprotein</keyword>
<name>A0A1Q3A468_ZYGRO</name>
<evidence type="ECO:0000313" key="12">
    <source>
        <dbReference type="EMBL" id="GAV50514.1"/>
    </source>
</evidence>
<gene>
    <name evidence="12" type="ORF">ZYGR_0W00400</name>
</gene>
<comment type="caution">
    <text evidence="12">The sequence shown here is derived from an EMBL/GenBank/DDBJ whole genome shotgun (WGS) entry which is preliminary data.</text>
</comment>
<feature type="transmembrane region" description="Helical" evidence="11">
    <location>
        <begin position="295"/>
        <end position="320"/>
    </location>
</feature>
<dbReference type="OrthoDB" id="5356111at2759"/>
<sequence length="645" mass="72035">MVVFTSYLQLRDRLSQVWLNKYTLVLFLAMVKLIFFSKSIENSIKQSENYILSHCNVIDSIYAETVGSTPHYMAVMGNFLIREAMIQSVRASLMTLTLLVYASEGLLNFVIDLYLGTYACLIISAVDGSVDVATNATEKLLGAVNHSISAVANDIDDGLDDISKVVNKLVSAAHKVEDLFKGDKDNDASDHIHKINLTVDSLRNLHIPSSINNKLQELSDKTPDFAQAKNLSKRLVSVPFEEVIKEIKKINATRVVGNSSLLYIPPKNSSNSSQGGICKASEPDIRKFYDGISHALTVTTVICTVLLVIGALCATIPVAYSEFKLWGRLLEMRTQYTEKQEPYAISDDDSTSHIFRTREEGSHYDLIASYHQCFHHWNFRISNALVSLVERFSPQHNDDNGTKTLQRARIRWAVAYVTSERALCVLGIGLLGLAVTILQLILVAVLQKSLKDVSDSSKDLKDTQMGKILEQDMAQWTHSANLYINNTQNNVNEHVFGWVDKTTVAVNHTVNEVINEIDHTLVGAFNGTLLQKPMKAVVGCVIENKLYAIEKAMTWIHDKARLDLPDINLSQIKDAMENSKSPSSPSILPKITHEIHATIKLILDGFHKTAIYQLLVALSLLGIWFLQIPIALIIAFYRTTRISKY</sequence>
<evidence type="ECO:0000256" key="4">
    <source>
        <dbReference type="ARBA" id="ARBA00017621"/>
    </source>
</evidence>
<dbReference type="GO" id="GO:0032220">
    <property type="term" value="P:plasma membrane fusion involved in cytogamy"/>
    <property type="evidence" value="ECO:0007669"/>
    <property type="project" value="TreeGrafter"/>
</dbReference>
<dbReference type="eggNOG" id="ENOG502QRP5">
    <property type="taxonomic scope" value="Eukaryota"/>
</dbReference>
<dbReference type="PANTHER" id="PTHR31030:SF1">
    <property type="entry name" value="PLASMA MEMBRANE FUSION PROTEIN PRM1"/>
    <property type="match status" value="1"/>
</dbReference>
<evidence type="ECO:0000256" key="7">
    <source>
        <dbReference type="ARBA" id="ARBA00022971"/>
    </source>
</evidence>